<organism evidence="1 2">
    <name type="scientific">Entomophthora muscae</name>
    <dbReference type="NCBI Taxonomy" id="34485"/>
    <lineage>
        <taxon>Eukaryota</taxon>
        <taxon>Fungi</taxon>
        <taxon>Fungi incertae sedis</taxon>
        <taxon>Zoopagomycota</taxon>
        <taxon>Entomophthoromycotina</taxon>
        <taxon>Entomophthoromycetes</taxon>
        <taxon>Entomophthorales</taxon>
        <taxon>Entomophthoraceae</taxon>
        <taxon>Entomophthora</taxon>
    </lineage>
</organism>
<sequence length="716" mass="81618">MDEFLQQRNIKDGSYPQCYGSVTDLFPVESQDDYRDTSKITSSHRESPSTYIFNSKLPVTIPNKEQPLTISKTCASARQKQNWIFSQGYGEKVMADAGLMIRCAIPECDRLYRSVNGSTSSIRNHLKRKHGIEGPLESETVSASPVVTVAAVPQPKKPNTIPIVEPMTSLPPPRKQVTPVKPKSVYIPLENLEENKIPLEVLQDPRLLRFIGTSLPANSQVNLSVMPGNVLEDASIQVQLYKSKVRDILRRQIGVCITLGRWNNEKGLKQIVVTSHFIDNDWKPKELLLGIFNPATTTNLEHARQLFVLIEEYEFVGVLHTITTDYGSDMCIIIQELSKLCAAKNIKFVPSEQHVPCLGFIINSTLNNVLKFGISPSKNDINSPHFNNQMSINERLEKFRGGISNILGSVERLMHFQAFFMKNHTKYRELILDSANEWDSTYHMVETLLEVKQAYNDTCYCSDLNKFAISQEDTELLEEMKNFLGPFHAFSIRVSGTRYPTINRAVVMYDKILSYLASFGPHKQPFIQHAYLIVHQTLKNYFAKNPNAVLYPTGIYPIASVMDPRLKYNFWKPPSYLPEDRERFIAIVTNYWEKNCRVSDESSVQTQYPPSSFDNIFEMEPVHSTDELGRYIQDPTTPSSFTSEAPVWDYWRQSAHSYPQLSKMARKFLCIPATSLPCENQLLHSGKIYVGNHLKDYPSTVSHDMCLLLSWKNTLA</sequence>
<protein>
    <submittedName>
        <fullName evidence="1">Uncharacterized protein</fullName>
    </submittedName>
</protein>
<accession>A0ACC2S3K5</accession>
<keyword evidence="2" id="KW-1185">Reference proteome</keyword>
<proteinExistence type="predicted"/>
<dbReference type="EMBL" id="QTSX02005857">
    <property type="protein sequence ID" value="KAJ9056876.1"/>
    <property type="molecule type" value="Genomic_DNA"/>
</dbReference>
<name>A0ACC2S3K5_9FUNG</name>
<dbReference type="Proteomes" id="UP001165960">
    <property type="component" value="Unassembled WGS sequence"/>
</dbReference>
<comment type="caution">
    <text evidence="1">The sequence shown here is derived from an EMBL/GenBank/DDBJ whole genome shotgun (WGS) entry which is preliminary data.</text>
</comment>
<gene>
    <name evidence="1" type="ORF">DSO57_1039651</name>
</gene>
<evidence type="ECO:0000313" key="2">
    <source>
        <dbReference type="Proteomes" id="UP001165960"/>
    </source>
</evidence>
<evidence type="ECO:0000313" key="1">
    <source>
        <dbReference type="EMBL" id="KAJ9056876.1"/>
    </source>
</evidence>
<reference evidence="1" key="1">
    <citation type="submission" date="2022-04" db="EMBL/GenBank/DDBJ databases">
        <title>Genome of the entomopathogenic fungus Entomophthora muscae.</title>
        <authorList>
            <person name="Elya C."/>
            <person name="Lovett B.R."/>
            <person name="Lee E."/>
            <person name="Macias A.M."/>
            <person name="Hajek A.E."/>
            <person name="De Bivort B.L."/>
            <person name="Kasson M.T."/>
            <person name="De Fine Licht H.H."/>
            <person name="Stajich J.E."/>
        </authorList>
    </citation>
    <scope>NUCLEOTIDE SEQUENCE</scope>
    <source>
        <strain evidence="1">Berkeley</strain>
    </source>
</reference>